<dbReference type="SUPFAM" id="SSF54523">
    <property type="entry name" value="Pili subunits"/>
    <property type="match status" value="1"/>
</dbReference>
<accession>A0ABX8KGF7</accession>
<gene>
    <name evidence="3" type="ORF">I6L58_15580</name>
</gene>
<dbReference type="Pfam" id="PF05946">
    <property type="entry name" value="TcpA"/>
    <property type="match status" value="1"/>
</dbReference>
<dbReference type="Pfam" id="PF07963">
    <property type="entry name" value="N_methyl"/>
    <property type="match status" value="1"/>
</dbReference>
<keyword evidence="2" id="KW-0812">Transmembrane</keyword>
<keyword evidence="2" id="KW-0472">Membrane</keyword>
<dbReference type="Gene3D" id="3.30.1690.10">
    <property type="entry name" value="TcpA-like pilin"/>
    <property type="match status" value="1"/>
</dbReference>
<evidence type="ECO:0000256" key="2">
    <source>
        <dbReference type="SAM" id="Phobius"/>
    </source>
</evidence>
<dbReference type="Proteomes" id="UP000683583">
    <property type="component" value="Chromosome"/>
</dbReference>
<dbReference type="InterPro" id="IPR045584">
    <property type="entry name" value="Pilin-like"/>
</dbReference>
<dbReference type="InterPro" id="IPR010271">
    <property type="entry name" value="TcpA"/>
</dbReference>
<keyword evidence="4" id="KW-1185">Reference proteome</keyword>
<proteinExistence type="predicted"/>
<evidence type="ECO:0000313" key="3">
    <source>
        <dbReference type="EMBL" id="QXA48143.1"/>
    </source>
</evidence>
<organism evidence="3 4">
    <name type="scientific">Enterobacter cancerogenus</name>
    <dbReference type="NCBI Taxonomy" id="69218"/>
    <lineage>
        <taxon>Bacteria</taxon>
        <taxon>Pseudomonadati</taxon>
        <taxon>Pseudomonadota</taxon>
        <taxon>Gammaproteobacteria</taxon>
        <taxon>Enterobacterales</taxon>
        <taxon>Enterobacteriaceae</taxon>
        <taxon>Enterobacter</taxon>
        <taxon>Enterobacter cloacae complex</taxon>
    </lineage>
</organism>
<keyword evidence="2" id="KW-1133">Transmembrane helix</keyword>
<dbReference type="EMBL" id="CP077290">
    <property type="protein sequence ID" value="QXA48143.1"/>
    <property type="molecule type" value="Genomic_DNA"/>
</dbReference>
<dbReference type="RefSeq" id="WP_088208457.1">
    <property type="nucleotide sequence ID" value="NZ_CP077290.1"/>
</dbReference>
<protein>
    <submittedName>
        <fullName evidence="3">Type IV pilus major pilin</fullName>
    </submittedName>
</protein>
<dbReference type="NCBIfam" id="TIGR02532">
    <property type="entry name" value="IV_pilin_GFxxxE"/>
    <property type="match status" value="1"/>
</dbReference>
<evidence type="ECO:0000256" key="1">
    <source>
        <dbReference type="ARBA" id="ARBA00004167"/>
    </source>
</evidence>
<dbReference type="InterPro" id="IPR012902">
    <property type="entry name" value="N_methyl_site"/>
</dbReference>
<sequence>MNSLVWKMKGNMNRKAAKLQEMRKQRGVTLLEIIIVLGIIGVIAAGVVILAQRAFTAQDLSDIQNNANSIRTSMTEAFKDEGSYPEDKGGIVGLTKSTIAKSTLDTPIVTLVKLGKISPDESFNGVSNDAFQLTNAKIDDTTSQNKAFVLVVNGLETEECRNLISEMGNQWDYVEALKDGASAGKTVASVTGRNLSVAKSGAILKTLTSGEIAAADITATGVCDGAGAVNGVIFGSK</sequence>
<reference evidence="3 4" key="1">
    <citation type="submission" date="2021-06" db="EMBL/GenBank/DDBJ databases">
        <title>FDA dAtabase for Regulatory Grade micrObial Sequences (FDA-ARGOS): Supporting development and validation of Infectious Disease Dx tests.</title>
        <authorList>
            <person name="Sproer C."/>
            <person name="Gronow S."/>
            <person name="Severitt S."/>
            <person name="Schroder I."/>
            <person name="Tallon L."/>
            <person name="Sadzewicz L."/>
            <person name="Zhao X."/>
            <person name="Boylan J."/>
            <person name="Ott S."/>
            <person name="Bowen H."/>
            <person name="Vavikolanu K."/>
            <person name="Mehta A."/>
            <person name="Aluvathingal J."/>
            <person name="Nadendla S."/>
            <person name="Lowell S."/>
            <person name="Myers T."/>
            <person name="Yan Y."/>
        </authorList>
    </citation>
    <scope>NUCLEOTIDE SEQUENCE [LARGE SCALE GENOMIC DNA]</scope>
    <source>
        <strain evidence="3 4">FDAARGOS 1428</strain>
    </source>
</reference>
<evidence type="ECO:0000313" key="4">
    <source>
        <dbReference type="Proteomes" id="UP000683583"/>
    </source>
</evidence>
<dbReference type="PROSITE" id="PS00409">
    <property type="entry name" value="PROKAR_NTER_METHYL"/>
    <property type="match status" value="1"/>
</dbReference>
<name>A0ABX8KGF7_9ENTR</name>
<feature type="transmembrane region" description="Helical" evidence="2">
    <location>
        <begin position="28"/>
        <end position="51"/>
    </location>
</feature>
<comment type="subcellular location">
    <subcellularLocation>
        <location evidence="1">Membrane</location>
        <topology evidence="1">Single-pass membrane protein</topology>
    </subcellularLocation>
</comment>